<feature type="transmembrane region" description="Helical" evidence="1">
    <location>
        <begin position="9"/>
        <end position="27"/>
    </location>
</feature>
<dbReference type="AlphaFoldDB" id="A0A285P5G9"/>
<evidence type="ECO:0000256" key="1">
    <source>
        <dbReference type="SAM" id="Phobius"/>
    </source>
</evidence>
<gene>
    <name evidence="3" type="ORF">SAMN05421503_3077</name>
</gene>
<feature type="domain" description="DUF4064" evidence="2">
    <location>
        <begin position="3"/>
        <end position="105"/>
    </location>
</feature>
<feature type="transmembrane region" description="Helical" evidence="1">
    <location>
        <begin position="61"/>
        <end position="82"/>
    </location>
</feature>
<feature type="transmembrane region" description="Helical" evidence="1">
    <location>
        <begin position="94"/>
        <end position="127"/>
    </location>
</feature>
<protein>
    <recommendedName>
        <fullName evidence="2">DUF4064 domain-containing protein</fullName>
    </recommendedName>
</protein>
<name>A0A285P5G9_9BACI</name>
<keyword evidence="1" id="KW-0472">Membrane</keyword>
<dbReference type="Pfam" id="PF13273">
    <property type="entry name" value="DUF4064"/>
    <property type="match status" value="1"/>
</dbReference>
<accession>A0A285P5G9</accession>
<dbReference type="OrthoDB" id="2357232at2"/>
<evidence type="ECO:0000313" key="3">
    <source>
        <dbReference type="EMBL" id="SNZ16964.1"/>
    </source>
</evidence>
<dbReference type="EMBL" id="OBEK01000005">
    <property type="protein sequence ID" value="SNZ16964.1"/>
    <property type="molecule type" value="Genomic_DNA"/>
</dbReference>
<evidence type="ECO:0000259" key="2">
    <source>
        <dbReference type="Pfam" id="PF13273"/>
    </source>
</evidence>
<dbReference type="RefSeq" id="WP_097043277.1">
    <property type="nucleotide sequence ID" value="NZ_OBEK01000005.1"/>
</dbReference>
<organism evidence="3 4">
    <name type="scientific">Terribacillus aidingensis</name>
    <dbReference type="NCBI Taxonomy" id="586416"/>
    <lineage>
        <taxon>Bacteria</taxon>
        <taxon>Bacillati</taxon>
        <taxon>Bacillota</taxon>
        <taxon>Bacilli</taxon>
        <taxon>Bacillales</taxon>
        <taxon>Bacillaceae</taxon>
        <taxon>Terribacillus</taxon>
    </lineage>
</organism>
<keyword evidence="4" id="KW-1185">Reference proteome</keyword>
<reference evidence="4" key="1">
    <citation type="submission" date="2017-09" db="EMBL/GenBank/DDBJ databases">
        <authorList>
            <person name="Varghese N."/>
            <person name="Submissions S."/>
        </authorList>
    </citation>
    <scope>NUCLEOTIDE SEQUENCE [LARGE SCALE GENOMIC DNA]</scope>
    <source>
        <strain evidence="4">CGMCC 1.8913</strain>
    </source>
</reference>
<dbReference type="InterPro" id="IPR025273">
    <property type="entry name" value="DUF4064"/>
</dbReference>
<evidence type="ECO:0000313" key="4">
    <source>
        <dbReference type="Proteomes" id="UP000219356"/>
    </source>
</evidence>
<sequence>MVKRTAEKVLVIIGAVLFLIVGGWTALGLGSSEETTTNQLTNQGDITQDQAEALSGLMSGVSIWMIIVFVICAILGFVSLTMLKNNKPAKGAGILLIITAVLGTVLSIFTGFISGVLYLIAGIMAIVRKPVEQYNDRGETY</sequence>
<keyword evidence="1" id="KW-1133">Transmembrane helix</keyword>
<keyword evidence="1" id="KW-0812">Transmembrane</keyword>
<dbReference type="Proteomes" id="UP000219356">
    <property type="component" value="Unassembled WGS sequence"/>
</dbReference>
<proteinExistence type="predicted"/>